<name>A0AB37CQX3_ACINO</name>
<dbReference type="InterPro" id="IPR023346">
    <property type="entry name" value="Lysozyme-like_dom_sf"/>
</dbReference>
<dbReference type="SUPFAM" id="SSF53955">
    <property type="entry name" value="Lysozyme-like"/>
    <property type="match status" value="1"/>
</dbReference>
<dbReference type="AlphaFoldDB" id="A0AB37CQX3"/>
<feature type="domain" description="Transglycosylase SLT" evidence="3">
    <location>
        <begin position="87"/>
        <end position="191"/>
    </location>
</feature>
<dbReference type="PANTHER" id="PTHR37423">
    <property type="entry name" value="SOLUBLE LYTIC MUREIN TRANSGLYCOSYLASE-RELATED"/>
    <property type="match status" value="1"/>
</dbReference>
<proteinExistence type="inferred from homology"/>
<evidence type="ECO:0000313" key="5">
    <source>
        <dbReference type="Proteomes" id="UP000325778"/>
    </source>
</evidence>
<dbReference type="PANTHER" id="PTHR37423:SF2">
    <property type="entry name" value="MEMBRANE-BOUND LYTIC MUREIN TRANSGLYCOSYLASE C"/>
    <property type="match status" value="1"/>
</dbReference>
<keyword evidence="2" id="KW-1133">Transmembrane helix</keyword>
<organism evidence="4 5">
    <name type="scientific">Acinetobacter nosocomialis</name>
    <dbReference type="NCBI Taxonomy" id="106654"/>
    <lineage>
        <taxon>Bacteria</taxon>
        <taxon>Pseudomonadati</taxon>
        <taxon>Pseudomonadota</taxon>
        <taxon>Gammaproteobacteria</taxon>
        <taxon>Moraxellales</taxon>
        <taxon>Moraxellaceae</taxon>
        <taxon>Acinetobacter</taxon>
        <taxon>Acinetobacter calcoaceticus/baumannii complex</taxon>
    </lineage>
</organism>
<keyword evidence="2" id="KW-0812">Transmembrane</keyword>
<reference evidence="4 5" key="1">
    <citation type="journal article" date="2021" name="MSphere">
        <title>Complete Genome Sequencing of Acinetobacter baumannii AC1633 and Acinetobacter nosocomialis AC1530 Unveils a Large Multidrug-Resistant Plasmid Encoding the NDM-1 and OXA-58 Carbapenemases.</title>
        <authorList>
            <person name="Alattraqchi A.G."/>
            <person name="Mohd Rani F."/>
            <person name="A. Rahman N.I."/>
            <person name="Ismail S."/>
            <person name="Cleary D.W."/>
            <person name="Clarke S.C."/>
            <person name="Yeo C.C."/>
        </authorList>
    </citation>
    <scope>NUCLEOTIDE SEQUENCE [LARGE SCALE GENOMIC DNA]</scope>
    <source>
        <strain evidence="4 5">AC1530</strain>
    </source>
</reference>
<comment type="similarity">
    <text evidence="1">Belongs to the transglycosylase Slt family.</text>
</comment>
<evidence type="ECO:0000256" key="2">
    <source>
        <dbReference type="SAM" id="Phobius"/>
    </source>
</evidence>
<dbReference type="InterPro" id="IPR008258">
    <property type="entry name" value="Transglycosylase_SLT_dom_1"/>
</dbReference>
<dbReference type="Gene3D" id="1.10.530.10">
    <property type="match status" value="1"/>
</dbReference>
<feature type="transmembrane region" description="Helical" evidence="2">
    <location>
        <begin position="31"/>
        <end position="53"/>
    </location>
</feature>
<dbReference type="Proteomes" id="UP000325778">
    <property type="component" value="Chromosome"/>
</dbReference>
<dbReference type="EMBL" id="CP045560">
    <property type="protein sequence ID" value="QGA42547.1"/>
    <property type="molecule type" value="Genomic_DNA"/>
</dbReference>
<gene>
    <name evidence="4" type="ORF">GD578_00875</name>
</gene>
<evidence type="ECO:0000313" key="4">
    <source>
        <dbReference type="EMBL" id="QGA42547.1"/>
    </source>
</evidence>
<evidence type="ECO:0000259" key="3">
    <source>
        <dbReference type="Pfam" id="PF01464"/>
    </source>
</evidence>
<sequence length="207" mass="23473">MPSLYLKLHYWFCILLTPSLTQNRFEPSQLHILGLKFFIIFLMIIMTGCTSLGPNSGSFTWRSNKLSSGLQKAYSVPPSTANRLSPMIIQSADKYNVPPLLLAAVIRQESNYNSNARSPTGAVGLTQIIPSYWQQTCAGNLYDESTNIQCGAYILNHYYQTADSWFKATAYYNVGPTGYERSFWTRHKAKKYARSIKHHQKNLKSAL</sequence>
<keyword evidence="2" id="KW-0472">Membrane</keyword>
<evidence type="ECO:0000256" key="1">
    <source>
        <dbReference type="ARBA" id="ARBA00007734"/>
    </source>
</evidence>
<protein>
    <submittedName>
        <fullName evidence="4">Transglycosylase SLT domain-containing protein</fullName>
    </submittedName>
</protein>
<dbReference type="Pfam" id="PF01464">
    <property type="entry name" value="SLT"/>
    <property type="match status" value="1"/>
</dbReference>
<accession>A0AB37CQX3</accession>